<reference evidence="6 7" key="1">
    <citation type="journal article" date="2024" name="Nat. Commun.">
        <title>Phylogenomics reveals the evolutionary origins of lichenization in chlorophyte algae.</title>
        <authorList>
            <person name="Puginier C."/>
            <person name="Libourel C."/>
            <person name="Otte J."/>
            <person name="Skaloud P."/>
            <person name="Haon M."/>
            <person name="Grisel S."/>
            <person name="Petersen M."/>
            <person name="Berrin J.G."/>
            <person name="Delaux P.M."/>
            <person name="Dal Grande F."/>
            <person name="Keller J."/>
        </authorList>
    </citation>
    <scope>NUCLEOTIDE SEQUENCE [LARGE SCALE GENOMIC DNA]</scope>
    <source>
        <strain evidence="6 7">SAG 2043</strain>
    </source>
</reference>
<evidence type="ECO:0000256" key="4">
    <source>
        <dbReference type="PROSITE-ProRule" id="PRU00134"/>
    </source>
</evidence>
<keyword evidence="3" id="KW-0862">Zinc</keyword>
<evidence type="ECO:0000313" key="7">
    <source>
        <dbReference type="Proteomes" id="UP001489004"/>
    </source>
</evidence>
<dbReference type="Proteomes" id="UP001489004">
    <property type="component" value="Unassembled WGS sequence"/>
</dbReference>
<keyword evidence="1" id="KW-0479">Metal-binding</keyword>
<evidence type="ECO:0000259" key="5">
    <source>
        <dbReference type="PROSITE" id="PS50865"/>
    </source>
</evidence>
<keyword evidence="7" id="KW-1185">Reference proteome</keyword>
<evidence type="ECO:0000313" key="6">
    <source>
        <dbReference type="EMBL" id="KAK9810483.1"/>
    </source>
</evidence>
<feature type="domain" description="MYND-type" evidence="5">
    <location>
        <begin position="87"/>
        <end position="125"/>
    </location>
</feature>
<keyword evidence="2 4" id="KW-0863">Zinc-finger</keyword>
<evidence type="ECO:0000256" key="1">
    <source>
        <dbReference type="ARBA" id="ARBA00022723"/>
    </source>
</evidence>
<dbReference type="PROSITE" id="PS50865">
    <property type="entry name" value="ZF_MYND_2"/>
    <property type="match status" value="1"/>
</dbReference>
<dbReference type="SUPFAM" id="SSF144232">
    <property type="entry name" value="HIT/MYND zinc finger-like"/>
    <property type="match status" value="1"/>
</dbReference>
<comment type="caution">
    <text evidence="6">The sequence shown here is derived from an EMBL/GenBank/DDBJ whole genome shotgun (WGS) entry which is preliminary data.</text>
</comment>
<dbReference type="GO" id="GO:0008270">
    <property type="term" value="F:zinc ion binding"/>
    <property type="evidence" value="ECO:0007669"/>
    <property type="project" value="UniProtKB-KW"/>
</dbReference>
<gene>
    <name evidence="6" type="ORF">WJX72_011394</name>
</gene>
<dbReference type="AlphaFoldDB" id="A0AAW1PKT4"/>
<dbReference type="Gene3D" id="6.10.140.2220">
    <property type="match status" value="1"/>
</dbReference>
<dbReference type="EMBL" id="JALJOR010000010">
    <property type="protein sequence ID" value="KAK9810483.1"/>
    <property type="molecule type" value="Genomic_DNA"/>
</dbReference>
<dbReference type="Pfam" id="PF01753">
    <property type="entry name" value="zf-MYND"/>
    <property type="match status" value="1"/>
</dbReference>
<name>A0AAW1PKT4_9CHLO</name>
<dbReference type="InterPro" id="IPR002893">
    <property type="entry name" value="Znf_MYND"/>
</dbReference>
<evidence type="ECO:0000256" key="3">
    <source>
        <dbReference type="ARBA" id="ARBA00022833"/>
    </source>
</evidence>
<proteinExistence type="predicted"/>
<evidence type="ECO:0000256" key="2">
    <source>
        <dbReference type="ARBA" id="ARBA00022771"/>
    </source>
</evidence>
<sequence>MVQRTALRWLPAQPLSTNQKPGGNSLRLKRTVTKCKPKPTTAVYRSSQKHFKVLQQLQQLVAARTQGSSRQAPHALPEAPARLPKLCSRCGQACERPKLSSGCGVARYCSGSFQKADWRAHKARCREWAAGRTKPS</sequence>
<accession>A0AAW1PKT4</accession>
<organism evidence="6 7">
    <name type="scientific">[Myrmecia] bisecta</name>
    <dbReference type="NCBI Taxonomy" id="41462"/>
    <lineage>
        <taxon>Eukaryota</taxon>
        <taxon>Viridiplantae</taxon>
        <taxon>Chlorophyta</taxon>
        <taxon>core chlorophytes</taxon>
        <taxon>Trebouxiophyceae</taxon>
        <taxon>Trebouxiales</taxon>
        <taxon>Trebouxiaceae</taxon>
        <taxon>Myrmecia</taxon>
    </lineage>
</organism>
<protein>
    <recommendedName>
        <fullName evidence="5">MYND-type domain-containing protein</fullName>
    </recommendedName>
</protein>